<feature type="transmembrane region" description="Helical" evidence="1">
    <location>
        <begin position="106"/>
        <end position="125"/>
    </location>
</feature>
<reference evidence="2 3" key="1">
    <citation type="submission" date="2012-08" db="EMBL/GenBank/DDBJ databases">
        <title>Oryza genome evolution.</title>
        <authorList>
            <person name="Wing R.A."/>
        </authorList>
    </citation>
    <scope>NUCLEOTIDE SEQUENCE</scope>
</reference>
<reference evidence="3" key="2">
    <citation type="submission" date="2013-12" db="EMBL/GenBank/DDBJ databases">
        <authorList>
            <person name="Yu Y."/>
            <person name="Lee S."/>
            <person name="de Baynast K."/>
            <person name="Wissotski M."/>
            <person name="Liu L."/>
            <person name="Talag J."/>
            <person name="Goicoechea J."/>
            <person name="Angelova A."/>
            <person name="Jetty R."/>
            <person name="Kudrna D."/>
            <person name="Golser W."/>
            <person name="Rivera L."/>
            <person name="Zhang J."/>
            <person name="Wing R."/>
        </authorList>
    </citation>
    <scope>NUCLEOTIDE SEQUENCE</scope>
</reference>
<sequence length="393" mass="42694">MEPKLVNMSPLHFIPAAGGFLNFQVEPLLTADEDHQHRNHTHIMRIIPFVILSLNTLSYVVLDLPLPHRLKPQRISNSNIRVYIDTAVVVVISYVSLLVINADFIALAVFPFIALAFIVSLCNALRRVNGGEAETSSSSTSKSVGEGKKTTEEAEQLEAISVVPYWVLCLMAHFRAESFAVSQFLLFLSTTLGALMLMMARLVPAGGVAQASELLRKASLVVLLVTVHAMAAELLGENVVLFCMPEVVPALLWFSINIDRDSPVVTVDRIVKLNRNWLICVGGVAAAGFAYLAGSVDELGVSRCVMALVSCGVSGILVYYVVFMLRQWPAHGTAAGKVNGSYLEEAVQLLRFWANILLLAAAALLISTSVAAVRLGLHEQAVPALRKFLNYSV</sequence>
<dbReference type="Proteomes" id="UP000032180">
    <property type="component" value="Chromosome 1"/>
</dbReference>
<dbReference type="EnsemblPlants" id="LPERR01G13160.1">
    <property type="protein sequence ID" value="LPERR01G13160.1"/>
    <property type="gene ID" value="LPERR01G13160"/>
</dbReference>
<evidence type="ECO:0000313" key="3">
    <source>
        <dbReference type="Proteomes" id="UP000032180"/>
    </source>
</evidence>
<dbReference type="Gramene" id="LPERR01G13160.1">
    <property type="protein sequence ID" value="LPERR01G13160.1"/>
    <property type="gene ID" value="LPERR01G13160"/>
</dbReference>
<evidence type="ECO:0000256" key="1">
    <source>
        <dbReference type="SAM" id="Phobius"/>
    </source>
</evidence>
<feature type="transmembrane region" description="Helical" evidence="1">
    <location>
        <begin position="239"/>
        <end position="256"/>
    </location>
</feature>
<accession>A0A0D9V0M1</accession>
<keyword evidence="1" id="KW-1133">Transmembrane helix</keyword>
<dbReference type="AlphaFoldDB" id="A0A0D9V0M1"/>
<feature type="transmembrane region" description="Helical" evidence="1">
    <location>
        <begin position="276"/>
        <end position="293"/>
    </location>
</feature>
<organism evidence="2 3">
    <name type="scientific">Leersia perrieri</name>
    <dbReference type="NCBI Taxonomy" id="77586"/>
    <lineage>
        <taxon>Eukaryota</taxon>
        <taxon>Viridiplantae</taxon>
        <taxon>Streptophyta</taxon>
        <taxon>Embryophyta</taxon>
        <taxon>Tracheophyta</taxon>
        <taxon>Spermatophyta</taxon>
        <taxon>Magnoliopsida</taxon>
        <taxon>Liliopsida</taxon>
        <taxon>Poales</taxon>
        <taxon>Poaceae</taxon>
        <taxon>BOP clade</taxon>
        <taxon>Oryzoideae</taxon>
        <taxon>Oryzeae</taxon>
        <taxon>Oryzinae</taxon>
        <taxon>Leersia</taxon>
    </lineage>
</organism>
<keyword evidence="3" id="KW-1185">Reference proteome</keyword>
<feature type="transmembrane region" description="Helical" evidence="1">
    <location>
        <begin position="184"/>
        <end position="202"/>
    </location>
</feature>
<evidence type="ECO:0000313" key="2">
    <source>
        <dbReference type="EnsemblPlants" id="LPERR01G13160.1"/>
    </source>
</evidence>
<protein>
    <submittedName>
        <fullName evidence="2">Uncharacterized protein</fullName>
    </submittedName>
</protein>
<dbReference type="eggNOG" id="ENOG502R3DB">
    <property type="taxonomic scope" value="Eukaryota"/>
</dbReference>
<feature type="transmembrane region" description="Helical" evidence="1">
    <location>
        <begin position="352"/>
        <end position="377"/>
    </location>
</feature>
<feature type="transmembrane region" description="Helical" evidence="1">
    <location>
        <begin position="43"/>
        <end position="62"/>
    </location>
</feature>
<proteinExistence type="predicted"/>
<name>A0A0D9V0M1_9ORYZ</name>
<feature type="transmembrane region" description="Helical" evidence="1">
    <location>
        <begin position="82"/>
        <end position="100"/>
    </location>
</feature>
<keyword evidence="1" id="KW-0472">Membrane</keyword>
<reference evidence="2" key="3">
    <citation type="submission" date="2015-04" db="UniProtKB">
        <authorList>
            <consortium name="EnsemblPlants"/>
        </authorList>
    </citation>
    <scope>IDENTIFICATION</scope>
</reference>
<dbReference type="HOGENOM" id="CLU_054124_0_0_1"/>
<feature type="transmembrane region" description="Helical" evidence="1">
    <location>
        <begin position="305"/>
        <end position="323"/>
    </location>
</feature>
<keyword evidence="1" id="KW-0812">Transmembrane</keyword>